<dbReference type="Gramene" id="novel_model_5006_5bd9a17a">
    <property type="protein sequence ID" value="cds.novel_model_5006_5bd9a17a"/>
    <property type="gene ID" value="novel_gene_2610_5bd9a17a"/>
</dbReference>
<reference evidence="1" key="2">
    <citation type="submission" date="2021-03" db="UniProtKB">
        <authorList>
            <consortium name="EnsemblPlants"/>
        </authorList>
    </citation>
    <scope>IDENTIFICATION</scope>
</reference>
<dbReference type="EnsemblPlants" id="novel_model_5006_5bd9a17a">
    <property type="protein sequence ID" value="cds.novel_model_5006_5bd9a17a"/>
    <property type="gene ID" value="novel_gene_2610_5bd9a17a"/>
</dbReference>
<keyword evidence="2" id="KW-1185">Reference proteome</keyword>
<sequence length="61" mass="7006">MELRVCVLRPCADLSFSIASGRRRFVSMKLRVSRRFVEDGASKFQGYSRTMKLQSFKVLGC</sequence>
<organism evidence="1 2">
    <name type="scientific">Cannabis sativa</name>
    <name type="common">Hemp</name>
    <name type="synonym">Marijuana</name>
    <dbReference type="NCBI Taxonomy" id="3483"/>
    <lineage>
        <taxon>Eukaryota</taxon>
        <taxon>Viridiplantae</taxon>
        <taxon>Streptophyta</taxon>
        <taxon>Embryophyta</taxon>
        <taxon>Tracheophyta</taxon>
        <taxon>Spermatophyta</taxon>
        <taxon>Magnoliopsida</taxon>
        <taxon>eudicotyledons</taxon>
        <taxon>Gunneridae</taxon>
        <taxon>Pentapetalae</taxon>
        <taxon>rosids</taxon>
        <taxon>fabids</taxon>
        <taxon>Rosales</taxon>
        <taxon>Cannabaceae</taxon>
        <taxon>Cannabis</taxon>
    </lineage>
</organism>
<evidence type="ECO:0000313" key="1">
    <source>
        <dbReference type="EnsemblPlants" id="cds.novel_model_5006_5bd9a17a"/>
    </source>
</evidence>
<evidence type="ECO:0000313" key="2">
    <source>
        <dbReference type="Proteomes" id="UP000596661"/>
    </source>
</evidence>
<proteinExistence type="predicted"/>
<protein>
    <submittedName>
        <fullName evidence="1">Uncharacterized protein</fullName>
    </submittedName>
</protein>
<reference evidence="1" key="1">
    <citation type="submission" date="2018-11" db="EMBL/GenBank/DDBJ databases">
        <authorList>
            <person name="Grassa J C."/>
        </authorList>
    </citation>
    <scope>NUCLEOTIDE SEQUENCE [LARGE SCALE GENOMIC DNA]</scope>
</reference>
<accession>A0A803R4I2</accession>
<dbReference type="Proteomes" id="UP000596661">
    <property type="component" value="Chromosome 5"/>
</dbReference>
<dbReference type="AlphaFoldDB" id="A0A803R4I2"/>
<dbReference type="EMBL" id="UZAU01000542">
    <property type="status" value="NOT_ANNOTATED_CDS"/>
    <property type="molecule type" value="Genomic_DNA"/>
</dbReference>
<name>A0A803R4I2_CANSA</name>